<dbReference type="Ensembl" id="ENSLAFT00000026237.1">
    <property type="protein sequence ID" value="ENSLAFP00000028733.1"/>
    <property type="gene ID" value="ENSLAFG00000029388.1"/>
</dbReference>
<reference evidence="2" key="3">
    <citation type="submission" date="2025-09" db="UniProtKB">
        <authorList>
            <consortium name="Ensembl"/>
        </authorList>
    </citation>
    <scope>IDENTIFICATION</scope>
    <source>
        <strain evidence="2">Isolate ISIS603380</strain>
    </source>
</reference>
<dbReference type="SUPFAM" id="SSF48726">
    <property type="entry name" value="Immunoglobulin"/>
    <property type="match status" value="1"/>
</dbReference>
<dbReference type="Gene3D" id="2.60.40.10">
    <property type="entry name" value="Immunoglobulins"/>
    <property type="match status" value="1"/>
</dbReference>
<name>G3ULM4_LOXAF</name>
<dbReference type="Proteomes" id="UP000007646">
    <property type="component" value="Unassembled WGS sequence"/>
</dbReference>
<reference evidence="2 3" key="1">
    <citation type="submission" date="2009-06" db="EMBL/GenBank/DDBJ databases">
        <title>The Genome Sequence of Loxodonta africana (African elephant).</title>
        <authorList>
            <person name="Di Palma F."/>
            <person name="Heiman D."/>
            <person name="Young S."/>
            <person name="Johnson J."/>
            <person name="Lander E.S."/>
            <person name="Lindblad-Toh K."/>
        </authorList>
    </citation>
    <scope>NUCLEOTIDE SEQUENCE [LARGE SCALE GENOMIC DNA]</scope>
    <source>
        <strain evidence="2 3">Isolate ISIS603380</strain>
    </source>
</reference>
<sequence length="118" mass="12872">MRFPAQLLGLSMLWIPASSGLIVMTQTPLTLPVILGELGKLSQASYIVIFHLYQQNSGQPPGLLMSMVSNRFSGVPDWFRGTGLGTEFPLKISRVVYCQQSTQIPATVASSECLQIKS</sequence>
<dbReference type="AlphaFoldDB" id="G3ULM4"/>
<dbReference type="InterPro" id="IPR036179">
    <property type="entry name" value="Ig-like_dom_sf"/>
</dbReference>
<dbReference type="STRING" id="9785.ENSLAFP00000028733"/>
<dbReference type="GeneTree" id="ENSGT00940000164131"/>
<reference evidence="2" key="2">
    <citation type="submission" date="2025-08" db="UniProtKB">
        <authorList>
            <consortium name="Ensembl"/>
        </authorList>
    </citation>
    <scope>IDENTIFICATION</scope>
    <source>
        <strain evidence="2">Isolate ISIS603380</strain>
    </source>
</reference>
<feature type="signal peptide" evidence="1">
    <location>
        <begin position="1"/>
        <end position="19"/>
    </location>
</feature>
<keyword evidence="1" id="KW-0732">Signal</keyword>
<evidence type="ECO:0000313" key="3">
    <source>
        <dbReference type="Proteomes" id="UP000007646"/>
    </source>
</evidence>
<dbReference type="InParanoid" id="G3ULM4"/>
<feature type="chain" id="PRO_5003456656" evidence="1">
    <location>
        <begin position="20"/>
        <end position="118"/>
    </location>
</feature>
<dbReference type="InterPro" id="IPR013783">
    <property type="entry name" value="Ig-like_fold"/>
</dbReference>
<evidence type="ECO:0000256" key="1">
    <source>
        <dbReference type="SAM" id="SignalP"/>
    </source>
</evidence>
<proteinExistence type="predicted"/>
<keyword evidence="3" id="KW-1185">Reference proteome</keyword>
<dbReference type="HOGENOM" id="CLU_077975_4_1_1"/>
<protein>
    <submittedName>
        <fullName evidence="2">Uncharacterized protein</fullName>
    </submittedName>
</protein>
<accession>G3ULM4</accession>
<evidence type="ECO:0000313" key="2">
    <source>
        <dbReference type="Ensembl" id="ENSLAFP00000028733.1"/>
    </source>
</evidence>
<organism evidence="2 3">
    <name type="scientific">Loxodonta africana</name>
    <name type="common">African elephant</name>
    <dbReference type="NCBI Taxonomy" id="9785"/>
    <lineage>
        <taxon>Eukaryota</taxon>
        <taxon>Metazoa</taxon>
        <taxon>Chordata</taxon>
        <taxon>Craniata</taxon>
        <taxon>Vertebrata</taxon>
        <taxon>Euteleostomi</taxon>
        <taxon>Mammalia</taxon>
        <taxon>Eutheria</taxon>
        <taxon>Afrotheria</taxon>
        <taxon>Proboscidea</taxon>
        <taxon>Elephantidae</taxon>
        <taxon>Loxodonta</taxon>
    </lineage>
</organism>